<reference evidence="12 13" key="2">
    <citation type="submission" date="2014-03" db="EMBL/GenBank/DDBJ databases">
        <title>The Genome Sequence of Anncaliia algerae insect isolate PRA339.</title>
        <authorList>
            <consortium name="The Broad Institute Genome Sequencing Platform"/>
            <consortium name="The Broad Institute Genome Sequencing Center for Infectious Disease"/>
            <person name="Cuomo C."/>
            <person name="Becnel J."/>
            <person name="Sanscrainte N."/>
            <person name="Walker B."/>
            <person name="Young S.K."/>
            <person name="Zeng Q."/>
            <person name="Gargeya S."/>
            <person name="Fitzgerald M."/>
            <person name="Haas B."/>
            <person name="Abouelleil A."/>
            <person name="Alvarado L."/>
            <person name="Arachchi H.M."/>
            <person name="Berlin A.M."/>
            <person name="Chapman S.B."/>
            <person name="Dewar J."/>
            <person name="Goldberg J."/>
            <person name="Griggs A."/>
            <person name="Gujja S."/>
            <person name="Hansen M."/>
            <person name="Howarth C."/>
            <person name="Imamovic A."/>
            <person name="Larimer J."/>
            <person name="McCowan C."/>
            <person name="Murphy C."/>
            <person name="Neiman D."/>
            <person name="Pearson M."/>
            <person name="Priest M."/>
            <person name="Roberts A."/>
            <person name="Saif S."/>
            <person name="Shea T."/>
            <person name="Sisk P."/>
            <person name="Sykes S."/>
            <person name="Wortman J."/>
            <person name="Nusbaum C."/>
            <person name="Birren B."/>
        </authorList>
    </citation>
    <scope>NUCLEOTIDE SEQUENCE [LARGE SCALE GENOMIC DNA]</scope>
    <source>
        <strain evidence="12 13">PRA339</strain>
    </source>
</reference>
<dbReference type="Pfam" id="PF00814">
    <property type="entry name" value="TsaD"/>
    <property type="match status" value="1"/>
</dbReference>
<dbReference type="InterPro" id="IPR017861">
    <property type="entry name" value="KAE1/TsaD"/>
</dbReference>
<dbReference type="EC" id="2.3.1.234" evidence="3"/>
<comment type="subcellular location">
    <subcellularLocation>
        <location evidence="2">Cytoplasm</location>
    </subcellularLocation>
    <subcellularLocation>
        <location evidence="1">Nucleus</location>
    </subcellularLocation>
</comment>
<dbReference type="PANTHER" id="PTHR11735:SF14">
    <property type="entry name" value="TRNA N6-ADENOSINE THREONYLCARBAMOYLTRANSFERASE"/>
    <property type="match status" value="1"/>
</dbReference>
<dbReference type="InterPro" id="IPR000905">
    <property type="entry name" value="Gcp-like_dom"/>
</dbReference>
<keyword evidence="6" id="KW-0819">tRNA processing</keyword>
<reference evidence="13" key="1">
    <citation type="submission" date="2013-02" db="EMBL/GenBank/DDBJ databases">
        <authorList>
            <consortium name="The Broad Institute Genome Sequencing Platform"/>
            <person name="Cuomo C."/>
            <person name="Becnel J."/>
            <person name="Sanscrainte N."/>
            <person name="Walker B."/>
            <person name="Young S.K."/>
            <person name="Zeng Q."/>
            <person name="Gargeya S."/>
            <person name="Fitzgerald M."/>
            <person name="Haas B."/>
            <person name="Abouelleil A."/>
            <person name="Alvarado L."/>
            <person name="Arachchi H.M."/>
            <person name="Berlin A.M."/>
            <person name="Chapman S.B."/>
            <person name="Dewar J."/>
            <person name="Goldberg J."/>
            <person name="Griggs A."/>
            <person name="Gujja S."/>
            <person name="Hansen M."/>
            <person name="Howarth C."/>
            <person name="Imamovic A."/>
            <person name="Larimer J."/>
            <person name="McCowan C."/>
            <person name="Murphy C."/>
            <person name="Neiman D."/>
            <person name="Pearson M."/>
            <person name="Priest M."/>
            <person name="Roberts A."/>
            <person name="Saif S."/>
            <person name="Shea T."/>
            <person name="Sisk P."/>
            <person name="Sykes S."/>
            <person name="Wortman J."/>
            <person name="Nusbaum C."/>
            <person name="Birren B."/>
        </authorList>
    </citation>
    <scope>NUCLEOTIDE SEQUENCE [LARGE SCALE GENOMIC DNA]</scope>
    <source>
        <strain evidence="13">PRA339</strain>
    </source>
</reference>
<dbReference type="HAMAP" id="MF_01446">
    <property type="entry name" value="Kae1"/>
    <property type="match status" value="1"/>
</dbReference>
<dbReference type="OrthoDB" id="10254073at2759"/>
<keyword evidence="13" id="KW-1185">Reference proteome</keyword>
<dbReference type="Proteomes" id="UP000030655">
    <property type="component" value="Unassembled WGS sequence"/>
</dbReference>
<evidence type="ECO:0000313" key="12">
    <source>
        <dbReference type="EMBL" id="KCZ82221.1"/>
    </source>
</evidence>
<keyword evidence="5" id="KW-0808">Transferase</keyword>
<dbReference type="HOGENOM" id="CLU_023208_2_2_1"/>
<dbReference type="SUPFAM" id="SSF53067">
    <property type="entry name" value="Actin-like ATPase domain"/>
    <property type="match status" value="1"/>
</dbReference>
<organism evidence="12 13">
    <name type="scientific">Anncaliia algerae PRA339</name>
    <dbReference type="NCBI Taxonomy" id="1288291"/>
    <lineage>
        <taxon>Eukaryota</taxon>
        <taxon>Fungi</taxon>
        <taxon>Fungi incertae sedis</taxon>
        <taxon>Microsporidia</taxon>
        <taxon>Tubulinosematoidea</taxon>
        <taxon>Tubulinosematidae</taxon>
        <taxon>Anncaliia</taxon>
    </lineage>
</organism>
<protein>
    <recommendedName>
        <fullName evidence="3">N(6)-L-threonylcarbamoyladenine synthase</fullName>
        <ecNumber evidence="3">2.3.1.234</ecNumber>
    </recommendedName>
    <alternativeName>
        <fullName evidence="9">N6-L-threonylcarbamoyladenine synthase</fullName>
    </alternativeName>
</protein>
<dbReference type="GO" id="GO:0000408">
    <property type="term" value="C:EKC/KEOPS complex"/>
    <property type="evidence" value="ECO:0007669"/>
    <property type="project" value="InterPro"/>
</dbReference>
<evidence type="ECO:0000256" key="4">
    <source>
        <dbReference type="ARBA" id="ARBA00022490"/>
    </source>
</evidence>
<feature type="non-terminal residue" evidence="12">
    <location>
        <position position="1"/>
    </location>
</feature>
<dbReference type="InterPro" id="IPR034680">
    <property type="entry name" value="Kae1_archaea_euk"/>
</dbReference>
<evidence type="ECO:0000256" key="9">
    <source>
        <dbReference type="ARBA" id="ARBA00030439"/>
    </source>
</evidence>
<dbReference type="CDD" id="cd24132">
    <property type="entry name" value="ASKHA_NBD_OSGEP_like_euk"/>
    <property type="match status" value="1"/>
</dbReference>
<dbReference type="GO" id="GO:0005737">
    <property type="term" value="C:cytoplasm"/>
    <property type="evidence" value="ECO:0007669"/>
    <property type="project" value="UniProtKB-SubCell"/>
</dbReference>
<dbReference type="FunFam" id="3.30.420.40:FF:000038">
    <property type="entry name" value="Probable tRNA N6-adenosine threonylcarbamoyltransferase"/>
    <property type="match status" value="1"/>
</dbReference>
<dbReference type="PRINTS" id="PR00789">
    <property type="entry name" value="OSIALOPTASE"/>
</dbReference>
<dbReference type="GO" id="GO:0002949">
    <property type="term" value="P:tRNA threonylcarbamoyladenosine modification"/>
    <property type="evidence" value="ECO:0007669"/>
    <property type="project" value="InterPro"/>
</dbReference>
<feature type="domain" description="Gcp-like" evidence="11">
    <location>
        <begin position="32"/>
        <end position="301"/>
    </location>
</feature>
<comment type="catalytic activity">
    <reaction evidence="10">
        <text>L-threonylcarbamoyladenylate + adenosine(37) in tRNA = N(6)-L-threonylcarbamoyladenosine(37) in tRNA + AMP + H(+)</text>
        <dbReference type="Rhea" id="RHEA:37059"/>
        <dbReference type="Rhea" id="RHEA-COMP:10162"/>
        <dbReference type="Rhea" id="RHEA-COMP:10163"/>
        <dbReference type="ChEBI" id="CHEBI:15378"/>
        <dbReference type="ChEBI" id="CHEBI:73682"/>
        <dbReference type="ChEBI" id="CHEBI:74411"/>
        <dbReference type="ChEBI" id="CHEBI:74418"/>
        <dbReference type="ChEBI" id="CHEBI:456215"/>
        <dbReference type="EC" id="2.3.1.234"/>
    </reaction>
</comment>
<evidence type="ECO:0000256" key="7">
    <source>
        <dbReference type="ARBA" id="ARBA00022723"/>
    </source>
</evidence>
<dbReference type="STRING" id="1288291.A0A059F5J0"/>
<evidence type="ECO:0000259" key="11">
    <source>
        <dbReference type="Pfam" id="PF00814"/>
    </source>
</evidence>
<dbReference type="AlphaFoldDB" id="A0A059F5J0"/>
<keyword evidence="4" id="KW-0963">Cytoplasm</keyword>
<evidence type="ECO:0000256" key="3">
    <source>
        <dbReference type="ARBA" id="ARBA00012156"/>
    </source>
</evidence>
<dbReference type="PANTHER" id="PTHR11735">
    <property type="entry name" value="TRNA N6-ADENOSINE THREONYLCARBAMOYLTRANSFERASE"/>
    <property type="match status" value="1"/>
</dbReference>
<gene>
    <name evidence="12" type="ORF">H312_00244</name>
</gene>
<evidence type="ECO:0000256" key="8">
    <source>
        <dbReference type="ARBA" id="ARBA00023315"/>
    </source>
</evidence>
<evidence type="ECO:0000256" key="10">
    <source>
        <dbReference type="ARBA" id="ARBA00048117"/>
    </source>
</evidence>
<proteinExistence type="inferred from homology"/>
<dbReference type="EMBL" id="KK365131">
    <property type="protein sequence ID" value="KCZ82221.1"/>
    <property type="molecule type" value="Genomic_DNA"/>
</dbReference>
<evidence type="ECO:0000256" key="6">
    <source>
        <dbReference type="ARBA" id="ARBA00022694"/>
    </source>
</evidence>
<dbReference type="GO" id="GO:0061711">
    <property type="term" value="F:tRNA N(6)-L-threonylcarbamoyladenine synthase activity"/>
    <property type="evidence" value="ECO:0007669"/>
    <property type="project" value="UniProtKB-EC"/>
</dbReference>
<evidence type="ECO:0000313" key="13">
    <source>
        <dbReference type="Proteomes" id="UP000030655"/>
    </source>
</evidence>
<keyword evidence="8" id="KW-0012">Acyltransferase</keyword>
<keyword evidence="7" id="KW-0479">Metal-binding</keyword>
<evidence type="ECO:0000256" key="1">
    <source>
        <dbReference type="ARBA" id="ARBA00004123"/>
    </source>
</evidence>
<dbReference type="NCBIfam" id="TIGR00329">
    <property type="entry name" value="gcp_kae1"/>
    <property type="match status" value="1"/>
</dbReference>
<dbReference type="GO" id="GO:0046872">
    <property type="term" value="F:metal ion binding"/>
    <property type="evidence" value="ECO:0007669"/>
    <property type="project" value="UniProtKB-KW"/>
</dbReference>
<dbReference type="GO" id="GO:0005634">
    <property type="term" value="C:nucleus"/>
    <property type="evidence" value="ECO:0007669"/>
    <property type="project" value="UniProtKB-SubCell"/>
</dbReference>
<dbReference type="Gene3D" id="3.30.420.40">
    <property type="match status" value="2"/>
</dbReference>
<evidence type="ECO:0000256" key="5">
    <source>
        <dbReference type="ARBA" id="ARBA00022679"/>
    </source>
</evidence>
<sequence length="335" mass="37467">NKNYLMLVIGFEGSANKLGIGIIRDNIVLANERVTYIPPDGAGFIPGETALHHKNNILMLLRKSLTKANVKLKEVDLFCYTRGPGMAAPLIIVATVARSLAYHYKKHIIPVNHCVAHIEMGRFITNAKNPTLLYVSGGNTQIISYKDKRYKVFGETLDIAVGNCLDRIGRELKLSNRPSPAANIELEARNGRKYIPLPYVVKGMDVSFSGLLSFIKRFIQGNDFNLNDLCFSIQETAFAALVEVLERAMSFCESSEALIVGGVGCNLKLQEMVTKMVNQRKGNVYCTDERFCIDNGLMIAYTGMLMYKSGFVVKENELNCMQSFRTELVEVTWRD</sequence>
<dbReference type="VEuPathDB" id="MicrosporidiaDB:H312_00244"/>
<accession>A0A059F5J0</accession>
<name>A0A059F5J0_9MICR</name>
<dbReference type="InterPro" id="IPR043129">
    <property type="entry name" value="ATPase_NBD"/>
</dbReference>
<evidence type="ECO:0000256" key="2">
    <source>
        <dbReference type="ARBA" id="ARBA00004496"/>
    </source>
</evidence>
<dbReference type="NCBIfam" id="TIGR03722">
    <property type="entry name" value="arch_KAE1"/>
    <property type="match status" value="1"/>
</dbReference>